<protein>
    <submittedName>
        <fullName evidence="1">Uncharacterized protein</fullName>
    </submittedName>
</protein>
<sequence>MPRIGDTHAILADIGAAIGPGHRELPRLLPGRIVYINRAHRWYLVEADLGDGVTVREGFKF</sequence>
<name>A0A8S5UVH1_9CAUD</name>
<reference evidence="1" key="1">
    <citation type="journal article" date="2021" name="Proc. Natl. Acad. Sci. U.S.A.">
        <title>A Catalog of Tens of Thousands of Viruses from Human Metagenomes Reveals Hidden Associations with Chronic Diseases.</title>
        <authorList>
            <person name="Tisza M.J."/>
            <person name="Buck C.B."/>
        </authorList>
    </citation>
    <scope>NUCLEOTIDE SEQUENCE</scope>
    <source>
        <strain evidence="1">Ctwfx1</strain>
    </source>
</reference>
<dbReference type="EMBL" id="BK016147">
    <property type="protein sequence ID" value="DAF98469.1"/>
    <property type="molecule type" value="Genomic_DNA"/>
</dbReference>
<organism evidence="1">
    <name type="scientific">Siphoviridae sp. ctwfx1</name>
    <dbReference type="NCBI Taxonomy" id="2825732"/>
    <lineage>
        <taxon>Viruses</taxon>
        <taxon>Duplodnaviria</taxon>
        <taxon>Heunggongvirae</taxon>
        <taxon>Uroviricota</taxon>
        <taxon>Caudoviricetes</taxon>
    </lineage>
</organism>
<accession>A0A8S5UVH1</accession>
<evidence type="ECO:0000313" key="1">
    <source>
        <dbReference type="EMBL" id="DAF98469.1"/>
    </source>
</evidence>
<proteinExistence type="predicted"/>